<dbReference type="Proteomes" id="UP001062846">
    <property type="component" value="Chromosome 11"/>
</dbReference>
<reference evidence="1" key="1">
    <citation type="submission" date="2022-02" db="EMBL/GenBank/DDBJ databases">
        <title>Plant Genome Project.</title>
        <authorList>
            <person name="Zhang R.-G."/>
        </authorList>
    </citation>
    <scope>NUCLEOTIDE SEQUENCE</scope>
    <source>
        <strain evidence="1">AT1</strain>
    </source>
</reference>
<keyword evidence="2" id="KW-1185">Reference proteome</keyword>
<dbReference type="EMBL" id="CM046398">
    <property type="protein sequence ID" value="KAI8530388.1"/>
    <property type="molecule type" value="Genomic_DNA"/>
</dbReference>
<comment type="caution">
    <text evidence="1">The sequence shown here is derived from an EMBL/GenBank/DDBJ whole genome shotgun (WGS) entry which is preliminary data.</text>
</comment>
<organism evidence="1 2">
    <name type="scientific">Rhododendron molle</name>
    <name type="common">Chinese azalea</name>
    <name type="synonym">Azalea mollis</name>
    <dbReference type="NCBI Taxonomy" id="49168"/>
    <lineage>
        <taxon>Eukaryota</taxon>
        <taxon>Viridiplantae</taxon>
        <taxon>Streptophyta</taxon>
        <taxon>Embryophyta</taxon>
        <taxon>Tracheophyta</taxon>
        <taxon>Spermatophyta</taxon>
        <taxon>Magnoliopsida</taxon>
        <taxon>eudicotyledons</taxon>
        <taxon>Gunneridae</taxon>
        <taxon>Pentapetalae</taxon>
        <taxon>asterids</taxon>
        <taxon>Ericales</taxon>
        <taxon>Ericaceae</taxon>
        <taxon>Ericoideae</taxon>
        <taxon>Rhodoreae</taxon>
        <taxon>Rhododendron</taxon>
    </lineage>
</organism>
<name>A0ACC0LNM2_RHOML</name>
<sequence>MPEGFINFSSILQAEESTVEEERSMRWSSIIKASPDKGQSSSVKPSSPHAPSSWGLRRVPAFSASNIPSTIMNEELAVLRVRYSIPSSVSLGKPSGSERAYTFIENEACLYVGALEGGAIDRWLVEGKGEKILWGEGRSKRYGRNKGSMFLLFSARVIPGLLWT</sequence>
<proteinExistence type="predicted"/>
<accession>A0ACC0LNM2</accession>
<protein>
    <submittedName>
        <fullName evidence="1">Uncharacterized protein</fullName>
    </submittedName>
</protein>
<gene>
    <name evidence="1" type="ORF">RHMOL_Rhmol11G0054500</name>
</gene>
<evidence type="ECO:0000313" key="2">
    <source>
        <dbReference type="Proteomes" id="UP001062846"/>
    </source>
</evidence>
<evidence type="ECO:0000313" key="1">
    <source>
        <dbReference type="EMBL" id="KAI8530388.1"/>
    </source>
</evidence>